<dbReference type="AlphaFoldDB" id="A0A5C5RAS1"/>
<protein>
    <submittedName>
        <fullName evidence="2">Uncharacterized protein</fullName>
    </submittedName>
</protein>
<dbReference type="OrthoDB" id="7185741at2"/>
<gene>
    <name evidence="2" type="ORF">FK529_09330</name>
</gene>
<feature type="region of interest" description="Disordered" evidence="1">
    <location>
        <begin position="1"/>
        <end position="33"/>
    </location>
</feature>
<dbReference type="EMBL" id="VIGW01000004">
    <property type="protein sequence ID" value="TWS19393.1"/>
    <property type="molecule type" value="Genomic_DNA"/>
</dbReference>
<reference evidence="2 3" key="1">
    <citation type="submission" date="2019-06" db="EMBL/GenBank/DDBJ databases">
        <title>Tsukamurella conjunctivitidis sp. nov., Tsukamurella assacharolytica sp. nov. and Tsukamurella sputae sp. nov. isolated from patients with conjunctivitis, bacteraemia (lymphoma) and respiratory infection (sputum) in Hong Kong.</title>
        <authorList>
            <person name="Teng J.L.L."/>
            <person name="Lee H.H."/>
            <person name="Fong J.Y.H."/>
            <person name="Fok K.M.N."/>
            <person name="Lau S.K.P."/>
            <person name="Woo P.C.Y."/>
        </authorList>
    </citation>
    <scope>NUCLEOTIDE SEQUENCE [LARGE SCALE GENOMIC DNA]</scope>
    <source>
        <strain evidence="2 3">HKU71</strain>
    </source>
</reference>
<keyword evidence="3" id="KW-1185">Reference proteome</keyword>
<sequence length="113" mass="12750">MARKMQHPPAAATAATEHRPTIAPHPAAPKGIVGTEPFDVQLRAACADSWPTLSFEEVESGYIAGNPFRRDGEHQVRPLERGELGPLAGWRYRHWSHRAAITEWCAERPWIYR</sequence>
<accession>A0A5C5RAS1</accession>
<evidence type="ECO:0000313" key="3">
    <source>
        <dbReference type="Proteomes" id="UP000317291"/>
    </source>
</evidence>
<dbReference type="Proteomes" id="UP000317291">
    <property type="component" value="Unassembled WGS sequence"/>
</dbReference>
<dbReference type="RefSeq" id="WP_146560717.1">
    <property type="nucleotide sequence ID" value="NZ_VIGW01000004.1"/>
</dbReference>
<evidence type="ECO:0000256" key="1">
    <source>
        <dbReference type="SAM" id="MobiDB-lite"/>
    </source>
</evidence>
<organism evidence="2 3">
    <name type="scientific">Tsukamurella asaccharolytica</name>
    <dbReference type="NCBI Taxonomy" id="2592067"/>
    <lineage>
        <taxon>Bacteria</taxon>
        <taxon>Bacillati</taxon>
        <taxon>Actinomycetota</taxon>
        <taxon>Actinomycetes</taxon>
        <taxon>Mycobacteriales</taxon>
        <taxon>Tsukamurellaceae</taxon>
        <taxon>Tsukamurella</taxon>
    </lineage>
</organism>
<comment type="caution">
    <text evidence="2">The sequence shown here is derived from an EMBL/GenBank/DDBJ whole genome shotgun (WGS) entry which is preliminary data.</text>
</comment>
<name>A0A5C5RAS1_9ACTN</name>
<proteinExistence type="predicted"/>
<evidence type="ECO:0000313" key="2">
    <source>
        <dbReference type="EMBL" id="TWS19393.1"/>
    </source>
</evidence>